<evidence type="ECO:0000313" key="2">
    <source>
        <dbReference type="Proteomes" id="UP000327439"/>
    </source>
</evidence>
<reference evidence="2" key="1">
    <citation type="journal article" date="2020" name="Nat. Genet.">
        <title>Genomic diversifications of five Gossypium allopolyploid species and their impact on cotton improvement.</title>
        <authorList>
            <person name="Chen Z.J."/>
            <person name="Sreedasyam A."/>
            <person name="Ando A."/>
            <person name="Song Q."/>
            <person name="De Santiago L.M."/>
            <person name="Hulse-Kemp A.M."/>
            <person name="Ding M."/>
            <person name="Ye W."/>
            <person name="Kirkbride R.C."/>
            <person name="Jenkins J."/>
            <person name="Plott C."/>
            <person name="Lovell J."/>
            <person name="Lin Y.M."/>
            <person name="Vaughn R."/>
            <person name="Liu B."/>
            <person name="Simpson S."/>
            <person name="Scheffler B.E."/>
            <person name="Wen L."/>
            <person name="Saski C.A."/>
            <person name="Grover C.E."/>
            <person name="Hu G."/>
            <person name="Conover J.L."/>
            <person name="Carlson J.W."/>
            <person name="Shu S."/>
            <person name="Boston L.B."/>
            <person name="Williams M."/>
            <person name="Peterson D.G."/>
            <person name="McGee K."/>
            <person name="Jones D.C."/>
            <person name="Wendel J.F."/>
            <person name="Stelly D.M."/>
            <person name="Grimwood J."/>
            <person name="Schmutz J."/>
        </authorList>
    </citation>
    <scope>NUCLEOTIDE SEQUENCE [LARGE SCALE GENOMIC DNA]</scope>
    <source>
        <strain evidence="2">cv. 3-79</strain>
    </source>
</reference>
<keyword evidence="2" id="KW-1185">Reference proteome</keyword>
<name>A0A5J5NKT7_GOSBA</name>
<dbReference type="AlphaFoldDB" id="A0A5J5NKT7"/>
<dbReference type="Proteomes" id="UP000327439">
    <property type="component" value="Chromosome D13"/>
</dbReference>
<sequence>MYKKIHSLLFKFLRKIKILHWVVIFSNIFQHNIRERNNQEEEAIKEREFKTYRKIPEILCLCKMCRDNMQFNYKMV</sequence>
<accession>A0A5J5NKT7</accession>
<protein>
    <submittedName>
        <fullName evidence="1">Uncharacterized protein</fullName>
    </submittedName>
</protein>
<evidence type="ECO:0000313" key="1">
    <source>
        <dbReference type="EMBL" id="KAB1994732.1"/>
    </source>
</evidence>
<organism evidence="1 2">
    <name type="scientific">Gossypium barbadense</name>
    <name type="common">Sea Island cotton</name>
    <name type="synonym">Hibiscus barbadensis</name>
    <dbReference type="NCBI Taxonomy" id="3634"/>
    <lineage>
        <taxon>Eukaryota</taxon>
        <taxon>Viridiplantae</taxon>
        <taxon>Streptophyta</taxon>
        <taxon>Embryophyta</taxon>
        <taxon>Tracheophyta</taxon>
        <taxon>Spermatophyta</taxon>
        <taxon>Magnoliopsida</taxon>
        <taxon>eudicotyledons</taxon>
        <taxon>Gunneridae</taxon>
        <taxon>Pentapetalae</taxon>
        <taxon>rosids</taxon>
        <taxon>malvids</taxon>
        <taxon>Malvales</taxon>
        <taxon>Malvaceae</taxon>
        <taxon>Malvoideae</taxon>
        <taxon>Gossypium</taxon>
    </lineage>
</organism>
<proteinExistence type="predicted"/>
<gene>
    <name evidence="1" type="ORF">ES319_D13G117400v1</name>
</gene>
<dbReference type="EMBL" id="CM018227">
    <property type="protein sequence ID" value="KAB1994732.1"/>
    <property type="molecule type" value="Genomic_DNA"/>
</dbReference>